<dbReference type="GeneID" id="27708774"/>
<evidence type="ECO:0000313" key="2">
    <source>
        <dbReference type="Proteomes" id="UP000053411"/>
    </source>
</evidence>
<protein>
    <submittedName>
        <fullName evidence="1">Uncharacterized protein</fullName>
    </submittedName>
</protein>
<organism evidence="1 2">
    <name type="scientific">Fonsecaea multimorphosa CBS 102226</name>
    <dbReference type="NCBI Taxonomy" id="1442371"/>
    <lineage>
        <taxon>Eukaryota</taxon>
        <taxon>Fungi</taxon>
        <taxon>Dikarya</taxon>
        <taxon>Ascomycota</taxon>
        <taxon>Pezizomycotina</taxon>
        <taxon>Eurotiomycetes</taxon>
        <taxon>Chaetothyriomycetidae</taxon>
        <taxon>Chaetothyriales</taxon>
        <taxon>Herpotrichiellaceae</taxon>
        <taxon>Fonsecaea</taxon>
    </lineage>
</organism>
<reference evidence="1 2" key="1">
    <citation type="submission" date="2015-01" db="EMBL/GenBank/DDBJ databases">
        <title>The Genome Sequence of Fonsecaea multimorphosa CBS 102226.</title>
        <authorList>
            <consortium name="The Broad Institute Genomics Platform"/>
            <person name="Cuomo C."/>
            <person name="de Hoog S."/>
            <person name="Gorbushina A."/>
            <person name="Stielow B."/>
            <person name="Teixiera M."/>
            <person name="Abouelleil A."/>
            <person name="Chapman S.B."/>
            <person name="Priest M."/>
            <person name="Young S.K."/>
            <person name="Wortman J."/>
            <person name="Nusbaum C."/>
            <person name="Birren B."/>
        </authorList>
    </citation>
    <scope>NUCLEOTIDE SEQUENCE [LARGE SCALE GENOMIC DNA]</scope>
    <source>
        <strain evidence="1 2">CBS 102226</strain>
    </source>
</reference>
<dbReference type="Proteomes" id="UP000053411">
    <property type="component" value="Unassembled WGS sequence"/>
</dbReference>
<keyword evidence="2" id="KW-1185">Reference proteome</keyword>
<dbReference type="RefSeq" id="XP_016635598.1">
    <property type="nucleotide sequence ID" value="XM_016773541.1"/>
</dbReference>
<sequence>MALCSAPQTRGINMGDCGSIPSSPVNVPSLEAYMPVTIRYPRNHLLGIPQELRDTIMGLVPLTKRAIGSRPSTGCEIFHFVCRQTYHESSRLFNTQVTVLAPSNRVDEFLKRSLNINTIRSNTYQSILSLFLEIAHDSHSTVFLQLGEVLRRSSQLEELHLFGVGADGYGVKTSSAAYPCGKHGISIWPPVRKLPIDGQQYKRRLAPVNNIPWLGRLRVLVLDNLNLPLTQSHVLKNKPQLETLHIAADPRTVLHGEYWARPESTVGNLIFPAYESPPIKELRVDSNSVLSASKIIVKTSTTLESLDLVIPDMVFQIHLNKINFYQEASTLLHRLPMDAKQLRELRICVHETVSEEKHYYANFMGALKDCVSRMQSLQLIELHMHSDSPWFARELIEAVPPSVTRLYLSHLFVERDIQDLSGFISVKTETPLLCELEDAYAIGEDLQRKDHIKFSGNRLAFVGYEHNCLVRASSANLQEKAIANFLKLNGRLLDKERNRHLAHLGGSHIPFKKSGVIGHPETGEATSKFSFELPPRTQAKVEKYRKALDKCGLGDNEYFGNEDLAAYVFEGETAAKGGHYSYPAVVEVENESKFSNHWLSK</sequence>
<evidence type="ECO:0000313" key="1">
    <source>
        <dbReference type="EMBL" id="KIY01476.1"/>
    </source>
</evidence>
<name>A0A0D2HHW2_9EURO</name>
<dbReference type="SUPFAM" id="SSF52047">
    <property type="entry name" value="RNI-like"/>
    <property type="match status" value="1"/>
</dbReference>
<dbReference type="AlphaFoldDB" id="A0A0D2HHW2"/>
<proteinExistence type="predicted"/>
<gene>
    <name evidence="1" type="ORF">Z520_03028</name>
</gene>
<dbReference type="VEuPathDB" id="FungiDB:Z520_03028"/>
<accession>A0A0D2HHW2</accession>
<dbReference type="OrthoDB" id="4150142at2759"/>
<dbReference type="EMBL" id="KN848065">
    <property type="protein sequence ID" value="KIY01476.1"/>
    <property type="molecule type" value="Genomic_DNA"/>
</dbReference>